<reference evidence="13" key="1">
    <citation type="submission" date="2018-07" db="EMBL/GenBank/DDBJ databases">
        <authorList>
            <person name="Somerville V."/>
        </authorList>
    </citation>
    <scope>NUCLEOTIDE SEQUENCE</scope>
    <source>
        <strain evidence="13">NWC_2_2</strain>
    </source>
</reference>
<dbReference type="PROSITE" id="PS00329">
    <property type="entry name" value="HSP70_2"/>
    <property type="match status" value="1"/>
</dbReference>
<dbReference type="GO" id="GO:0005524">
    <property type="term" value="F:ATP binding"/>
    <property type="evidence" value="ECO:0007669"/>
    <property type="project" value="UniProtKB-UniRule"/>
</dbReference>
<evidence type="ECO:0000256" key="3">
    <source>
        <dbReference type="ARBA" id="ARBA00014415"/>
    </source>
</evidence>
<dbReference type="HAMAP" id="MF_00332">
    <property type="entry name" value="DnaK"/>
    <property type="match status" value="1"/>
</dbReference>
<evidence type="ECO:0000256" key="9">
    <source>
        <dbReference type="HAMAP-Rule" id="MF_00332"/>
    </source>
</evidence>
<evidence type="ECO:0000256" key="7">
    <source>
        <dbReference type="ARBA" id="ARBA00023016"/>
    </source>
</evidence>
<proteinExistence type="evidence at transcript level"/>
<keyword evidence="5 9" id="KW-0547">Nucleotide-binding</keyword>
<keyword evidence="8 9" id="KW-0143">Chaperone</keyword>
<dbReference type="CDD" id="cd10234">
    <property type="entry name" value="ASKHA_NBD_HSP70_DnaK-like"/>
    <property type="match status" value="1"/>
</dbReference>
<dbReference type="Gene3D" id="3.90.640.10">
    <property type="entry name" value="Actin, Chain A, domain 4"/>
    <property type="match status" value="1"/>
</dbReference>
<dbReference type="PANTHER" id="PTHR19375">
    <property type="entry name" value="HEAT SHOCK PROTEIN 70KDA"/>
    <property type="match status" value="1"/>
</dbReference>
<dbReference type="PRINTS" id="PR00301">
    <property type="entry name" value="HEATSHOCK70"/>
</dbReference>
<keyword evidence="6 9" id="KW-0067">ATP-binding</keyword>
<dbReference type="NCBIfam" id="NF001413">
    <property type="entry name" value="PRK00290.1"/>
    <property type="match status" value="1"/>
</dbReference>
<evidence type="ECO:0000256" key="8">
    <source>
        <dbReference type="ARBA" id="ARBA00023186"/>
    </source>
</evidence>
<evidence type="ECO:0000256" key="10">
    <source>
        <dbReference type="RuleBase" id="RU003322"/>
    </source>
</evidence>
<keyword evidence="11" id="KW-0175">Coiled coil</keyword>
<gene>
    <name evidence="9" type="primary">dnaK</name>
    <name evidence="13" type="ORF">DQL93_04745</name>
</gene>
<evidence type="ECO:0000313" key="13">
    <source>
        <dbReference type="EMBL" id="AZA15928.1"/>
    </source>
</evidence>
<evidence type="ECO:0000256" key="4">
    <source>
        <dbReference type="ARBA" id="ARBA00022553"/>
    </source>
</evidence>
<dbReference type="FunFam" id="1.20.1270.10:FF:000001">
    <property type="entry name" value="Molecular chaperone DnaK"/>
    <property type="match status" value="1"/>
</dbReference>
<dbReference type="PROSITE" id="PS00297">
    <property type="entry name" value="HSP70_1"/>
    <property type="match status" value="1"/>
</dbReference>
<organism evidence="13">
    <name type="scientific">Lactobacillus delbrueckii subsp. lactis</name>
    <dbReference type="NCBI Taxonomy" id="29397"/>
    <lineage>
        <taxon>Bacteria</taxon>
        <taxon>Bacillati</taxon>
        <taxon>Bacillota</taxon>
        <taxon>Bacilli</taxon>
        <taxon>Lactobacillales</taxon>
        <taxon>Lactobacillaceae</taxon>
        <taxon>Lactobacillus</taxon>
    </lineage>
</organism>
<feature type="region of interest" description="Disordered" evidence="12">
    <location>
        <begin position="541"/>
        <end position="560"/>
    </location>
</feature>
<dbReference type="FunFam" id="3.90.640.10:FF:000003">
    <property type="entry name" value="Molecular chaperone DnaK"/>
    <property type="match status" value="1"/>
</dbReference>
<feature type="modified residue" description="Phosphothreonine; by autocatalysis" evidence="9">
    <location>
        <position position="174"/>
    </location>
</feature>
<name>A0A061CKD6_LACDL</name>
<evidence type="ECO:0000256" key="12">
    <source>
        <dbReference type="SAM" id="MobiDB-lite"/>
    </source>
</evidence>
<evidence type="ECO:0000256" key="6">
    <source>
        <dbReference type="ARBA" id="ARBA00022840"/>
    </source>
</evidence>
<dbReference type="AlphaFoldDB" id="A0A061CKD6"/>
<feature type="region of interest" description="Disordered" evidence="12">
    <location>
        <begin position="573"/>
        <end position="614"/>
    </location>
</feature>
<dbReference type="RefSeq" id="WP_003615406.1">
    <property type="nucleotide sequence ID" value="NZ_BJLK01000003.1"/>
</dbReference>
<dbReference type="SUPFAM" id="SSF100934">
    <property type="entry name" value="Heat shock protein 70kD (HSP70), C-terminal subdomain"/>
    <property type="match status" value="1"/>
</dbReference>
<dbReference type="FunFam" id="3.30.420.40:FF:000071">
    <property type="entry name" value="Molecular chaperone DnaK"/>
    <property type="match status" value="1"/>
</dbReference>
<feature type="coiled-coil region" evidence="11">
    <location>
        <begin position="223"/>
        <end position="250"/>
    </location>
</feature>
<dbReference type="FunFam" id="2.60.34.10:FF:000014">
    <property type="entry name" value="Chaperone protein DnaK HSP70"/>
    <property type="match status" value="1"/>
</dbReference>
<dbReference type="InterPro" id="IPR029048">
    <property type="entry name" value="HSP70_C_sf"/>
</dbReference>
<sequence>MSKVIGIDLGTTNSAVAVLEGKEPKIITNPEGARTTPSVVAFKDGEIQVGEVAKRQAITNPNTIVSIKRHMGESDYKVKVGDKAYTPQEISAMILQYIKKFSEDYLGEPVTDAVITVPAYFNDAQRQATKDAGKIAGLNVQRIINEPTASALAYGLDKDEDDETVLVYDLGGGTFDVSVLQLGDGVFQVLSTNGDTHLGGDDFDNKIIDWLVDGFKQENGIDLSKDKMAMQRLKDAAEKAKKDLSGVSSTHISLPFISAGEAGPLHLEADLTRAKFNELTDDLVQRTKIPFDNALRDAGLSVGDIDKVILNGGSTRIPAVQEAVKQWAGKEPDHSINPDEAVALGAAIQGGVISGDVKDIVLLDVTPLSLGIETKGGVFTKLIDRNTTIPTSKSQIFSTAVDNQPAVDIHVLQGERPMAADNKTLGRFELTDIPAAPRGVPQIQVTFDIDKNGIVNVSAKDLGTGKEQKITIQSASGLSDEEIERMKKEAEEHAEEDAKKKEEVDLRNEVDGLIFQTEKTLKEVDGKLADSDIQPVKDALEDLKKAQKDNNLDEMKEKKDALSKVAQDLAVKLYQQNAQNQQGQGGQAGPTDDGSNGANGDTVDGDFTKVDPDK</sequence>
<dbReference type="GO" id="GO:0140662">
    <property type="term" value="F:ATP-dependent protein folding chaperone"/>
    <property type="evidence" value="ECO:0007669"/>
    <property type="project" value="InterPro"/>
</dbReference>
<comment type="similarity">
    <text evidence="2 9 10">Belongs to the heat shock protein 70 family.</text>
</comment>
<dbReference type="SUPFAM" id="SSF100920">
    <property type="entry name" value="Heat shock protein 70kD (HSP70), peptide-binding domain"/>
    <property type="match status" value="1"/>
</dbReference>
<evidence type="ECO:0000256" key="11">
    <source>
        <dbReference type="SAM" id="Coils"/>
    </source>
</evidence>
<evidence type="ECO:0000256" key="5">
    <source>
        <dbReference type="ARBA" id="ARBA00022741"/>
    </source>
</evidence>
<protein>
    <recommendedName>
        <fullName evidence="3 9">Chaperone protein DnaK</fullName>
    </recommendedName>
    <alternativeName>
        <fullName evidence="9">HSP70</fullName>
    </alternativeName>
    <alternativeName>
        <fullName evidence="9">Heat shock 70 kDa protein</fullName>
    </alternativeName>
    <alternativeName>
        <fullName evidence="9">Heat shock protein 70</fullName>
    </alternativeName>
</protein>
<dbReference type="InterPro" id="IPR043129">
    <property type="entry name" value="ATPase_NBD"/>
</dbReference>
<dbReference type="Gene3D" id="2.60.34.10">
    <property type="entry name" value="Substrate Binding Domain Of DNAk, Chain A, domain 1"/>
    <property type="match status" value="1"/>
</dbReference>
<dbReference type="Pfam" id="PF00012">
    <property type="entry name" value="HSP70"/>
    <property type="match status" value="1"/>
</dbReference>
<dbReference type="SUPFAM" id="SSF53067">
    <property type="entry name" value="Actin-like ATPase domain"/>
    <property type="match status" value="2"/>
</dbReference>
<dbReference type="Gene3D" id="1.20.1270.10">
    <property type="match status" value="1"/>
</dbReference>
<evidence type="ECO:0000256" key="1">
    <source>
        <dbReference type="ARBA" id="ARBA00002290"/>
    </source>
</evidence>
<accession>A0A061CKD6</accession>
<keyword evidence="4 9" id="KW-0597">Phosphoprotein</keyword>
<dbReference type="Gene3D" id="3.30.420.40">
    <property type="match status" value="2"/>
</dbReference>
<dbReference type="InterPro" id="IPR029047">
    <property type="entry name" value="HSP70_peptide-bd_sf"/>
</dbReference>
<dbReference type="NCBIfam" id="TIGR02350">
    <property type="entry name" value="prok_dnaK"/>
    <property type="match status" value="1"/>
</dbReference>
<dbReference type="InterPro" id="IPR012725">
    <property type="entry name" value="Chaperone_DnaK"/>
</dbReference>
<dbReference type="EMBL" id="CP031023">
    <property type="protein sequence ID" value="AZA15928.1"/>
    <property type="molecule type" value="Genomic_DNA"/>
</dbReference>
<dbReference type="GO" id="GO:0051082">
    <property type="term" value="F:unfolded protein binding"/>
    <property type="evidence" value="ECO:0007669"/>
    <property type="project" value="InterPro"/>
</dbReference>
<comment type="function">
    <text evidence="1 9">Acts as a chaperone.</text>
</comment>
<evidence type="ECO:0000256" key="2">
    <source>
        <dbReference type="ARBA" id="ARBA00007381"/>
    </source>
</evidence>
<comment type="induction">
    <text evidence="9">By stress conditions e.g. heat shock.</text>
</comment>
<dbReference type="PROSITE" id="PS01036">
    <property type="entry name" value="HSP70_3"/>
    <property type="match status" value="1"/>
</dbReference>
<dbReference type="InterPro" id="IPR018181">
    <property type="entry name" value="Heat_shock_70_CS"/>
</dbReference>
<dbReference type="InterPro" id="IPR013126">
    <property type="entry name" value="Hsp_70_fam"/>
</dbReference>
<keyword evidence="7 9" id="KW-0346">Stress response</keyword>